<organism evidence="2 3">
    <name type="scientific">Seonamhaeicola maritimus</name>
    <dbReference type="NCBI Taxonomy" id="2591822"/>
    <lineage>
        <taxon>Bacteria</taxon>
        <taxon>Pseudomonadati</taxon>
        <taxon>Bacteroidota</taxon>
        <taxon>Flavobacteriia</taxon>
        <taxon>Flavobacteriales</taxon>
        <taxon>Flavobacteriaceae</taxon>
    </lineage>
</organism>
<evidence type="ECO:0000313" key="2">
    <source>
        <dbReference type="EMBL" id="TXG38710.1"/>
    </source>
</evidence>
<keyword evidence="3" id="KW-1185">Reference proteome</keyword>
<feature type="transmembrane region" description="Helical" evidence="1">
    <location>
        <begin position="21"/>
        <end position="42"/>
    </location>
</feature>
<evidence type="ECO:0000256" key="1">
    <source>
        <dbReference type="SAM" id="Phobius"/>
    </source>
</evidence>
<accession>A0A5C7GK97</accession>
<evidence type="ECO:0000313" key="3">
    <source>
        <dbReference type="Proteomes" id="UP000321080"/>
    </source>
</evidence>
<dbReference type="EMBL" id="VRKQ01000008">
    <property type="protein sequence ID" value="TXG38710.1"/>
    <property type="molecule type" value="Genomic_DNA"/>
</dbReference>
<dbReference type="OrthoDB" id="821805at2"/>
<dbReference type="Pfam" id="PF19578">
    <property type="entry name" value="DUF6090"/>
    <property type="match status" value="1"/>
</dbReference>
<proteinExistence type="predicted"/>
<gene>
    <name evidence="2" type="ORF">FUA22_02155</name>
</gene>
<keyword evidence="1" id="KW-0812">Transmembrane</keyword>
<protein>
    <submittedName>
        <fullName evidence="2">Uncharacterized protein</fullName>
    </submittedName>
</protein>
<dbReference type="Proteomes" id="UP000321080">
    <property type="component" value="Unassembled WGS sequence"/>
</dbReference>
<dbReference type="InterPro" id="IPR045749">
    <property type="entry name" value="DUF6090"/>
</dbReference>
<name>A0A5C7GK97_9FLAO</name>
<dbReference type="AlphaFoldDB" id="A0A5C7GK97"/>
<sequence length="251" mass="29551">MIKFFRNIRKKLLSEGNTTKYLKYAVGEILLVVIGILIALQINNWNEFKKERKQERKVLTELLSSMENNYKSMITDSLLRIRWNTSSDIVIKSLEKGMPYIDTMNYHYQNARIPGTNLSLSYAGYESLKNVGYEIISSDTLRKTIVDLFELKHKRLLEQMEYFESFQSDRQIKIDQHFSYETDKFNADDPFLIPIRPNNYDELQKDGTYLPMIKSTTMHRKMISTLVNDNMEATRKVIGMLKDELNKNTDD</sequence>
<reference evidence="2 3" key="1">
    <citation type="submission" date="2019-08" db="EMBL/GenBank/DDBJ databases">
        <title>Seonamhaeicola sediminis sp. nov., isolated from marine sediment.</title>
        <authorList>
            <person name="Cao W.R."/>
        </authorList>
    </citation>
    <scope>NUCLEOTIDE SEQUENCE [LARGE SCALE GENOMIC DNA]</scope>
    <source>
        <strain evidence="2 3">1505</strain>
    </source>
</reference>
<keyword evidence="1" id="KW-0472">Membrane</keyword>
<keyword evidence="1" id="KW-1133">Transmembrane helix</keyword>
<comment type="caution">
    <text evidence="2">The sequence shown here is derived from an EMBL/GenBank/DDBJ whole genome shotgun (WGS) entry which is preliminary data.</text>
</comment>
<dbReference type="RefSeq" id="WP_147766131.1">
    <property type="nucleotide sequence ID" value="NZ_VRKQ01000008.1"/>
</dbReference>